<dbReference type="GeneID" id="81404584"/>
<keyword evidence="3" id="KW-1185">Reference proteome</keyword>
<feature type="domain" description="SET" evidence="1">
    <location>
        <begin position="8"/>
        <end position="99"/>
    </location>
</feature>
<evidence type="ECO:0000313" key="3">
    <source>
        <dbReference type="Proteomes" id="UP001149079"/>
    </source>
</evidence>
<evidence type="ECO:0000313" key="2">
    <source>
        <dbReference type="EMBL" id="KAJ5135392.1"/>
    </source>
</evidence>
<dbReference type="Gene3D" id="2.170.270.10">
    <property type="entry name" value="SET domain"/>
    <property type="match status" value="1"/>
</dbReference>
<dbReference type="Pfam" id="PF00856">
    <property type="entry name" value="SET"/>
    <property type="match status" value="1"/>
</dbReference>
<accession>A0A9W9L442</accession>
<protein>
    <recommendedName>
        <fullName evidence="1">SET domain-containing protein</fullName>
    </recommendedName>
</protein>
<name>A0A9W9L442_9EURO</name>
<gene>
    <name evidence="2" type="ORF">N7515_004670</name>
</gene>
<organism evidence="2 3">
    <name type="scientific">Penicillium bovifimosum</name>
    <dbReference type="NCBI Taxonomy" id="126998"/>
    <lineage>
        <taxon>Eukaryota</taxon>
        <taxon>Fungi</taxon>
        <taxon>Dikarya</taxon>
        <taxon>Ascomycota</taxon>
        <taxon>Pezizomycotina</taxon>
        <taxon>Eurotiomycetes</taxon>
        <taxon>Eurotiomycetidae</taxon>
        <taxon>Eurotiales</taxon>
        <taxon>Aspergillaceae</taxon>
        <taxon>Penicillium</taxon>
    </lineage>
</organism>
<proteinExistence type="predicted"/>
<evidence type="ECO:0000259" key="1">
    <source>
        <dbReference type="PROSITE" id="PS50280"/>
    </source>
</evidence>
<dbReference type="GO" id="GO:0005634">
    <property type="term" value="C:nucleus"/>
    <property type="evidence" value="ECO:0007669"/>
    <property type="project" value="TreeGrafter"/>
</dbReference>
<dbReference type="RefSeq" id="XP_056522364.1">
    <property type="nucleotide sequence ID" value="XM_056665414.1"/>
</dbReference>
<reference evidence="2" key="1">
    <citation type="submission" date="2022-11" db="EMBL/GenBank/DDBJ databases">
        <authorList>
            <person name="Petersen C."/>
        </authorList>
    </citation>
    <scope>NUCLEOTIDE SEQUENCE</scope>
    <source>
        <strain evidence="2">IBT 22155</strain>
    </source>
</reference>
<dbReference type="EMBL" id="JAPQKL010000004">
    <property type="protein sequence ID" value="KAJ5135392.1"/>
    <property type="molecule type" value="Genomic_DNA"/>
</dbReference>
<dbReference type="PANTHER" id="PTHR12197">
    <property type="entry name" value="HISTONE-LYSINE N-METHYLTRANSFERASE SMYD"/>
    <property type="match status" value="1"/>
</dbReference>
<dbReference type="PROSITE" id="PS50280">
    <property type="entry name" value="SET"/>
    <property type="match status" value="1"/>
</dbReference>
<dbReference type="Proteomes" id="UP001149079">
    <property type="component" value="Unassembled WGS sequence"/>
</dbReference>
<dbReference type="PANTHER" id="PTHR12197:SF251">
    <property type="entry name" value="EG:BACR7C10.4 PROTEIN"/>
    <property type="match status" value="1"/>
</dbReference>
<dbReference type="InterPro" id="IPR046341">
    <property type="entry name" value="SET_dom_sf"/>
</dbReference>
<dbReference type="OrthoDB" id="5945798at2759"/>
<dbReference type="SUPFAM" id="SSF82199">
    <property type="entry name" value="SET domain"/>
    <property type="match status" value="1"/>
</dbReference>
<dbReference type="InterPro" id="IPR050869">
    <property type="entry name" value="H3K4_H4K5_MeTrfase"/>
</dbReference>
<comment type="caution">
    <text evidence="2">The sequence shown here is derived from an EMBL/GenBank/DDBJ whole genome shotgun (WGS) entry which is preliminary data.</text>
</comment>
<reference evidence="2" key="2">
    <citation type="journal article" date="2023" name="IMA Fungus">
        <title>Comparative genomic study of the Penicillium genus elucidates a diverse pangenome and 15 lateral gene transfer events.</title>
        <authorList>
            <person name="Petersen C."/>
            <person name="Sorensen T."/>
            <person name="Nielsen M.R."/>
            <person name="Sondergaard T.E."/>
            <person name="Sorensen J.L."/>
            <person name="Fitzpatrick D.A."/>
            <person name="Frisvad J.C."/>
            <person name="Nielsen K.L."/>
        </authorList>
    </citation>
    <scope>NUCLEOTIDE SEQUENCE</scope>
    <source>
        <strain evidence="2">IBT 22155</strain>
    </source>
</reference>
<dbReference type="AlphaFoldDB" id="A0A9W9L442"/>
<dbReference type="InterPro" id="IPR001214">
    <property type="entry name" value="SET_dom"/>
</dbReference>
<dbReference type="CDD" id="cd20071">
    <property type="entry name" value="SET_SMYD"/>
    <property type="match status" value="1"/>
</dbReference>
<sequence length="346" mass="39757">MFGAGRFERLAQATSTVREHSGTQLTGGTVMNFAGEIDVNCLKLQTPFYDRIGLYLHPYASLINHSCDYNSAIGFDTQELYVKATRPIKKGQQIFISYIDATTPRYVRRKELKELYFFDCHCRKCIQGVDTLEDRFLSPPSDKATIITASQEALELRRITLAPGTNPADRIQKLEAAMRRLRATGVWPLTRQPYPSLRDDLIVHAREGNRLYLAFIHAAIRVVRIDPQMYERTDPIRLLHIWTLAEIIRKFSEHVESTLSDPKDPVRVRDWDINFSLIMWEILANIIGVESMSPTVPTFRRVVELHLAVHHDAYKANGFDLTENRPILAFEWSKLEGLVDKALEKE</sequence>